<dbReference type="Pfam" id="PF05090">
    <property type="entry name" value="HTTM"/>
    <property type="match status" value="1"/>
</dbReference>
<gene>
    <name evidence="9" type="ORF">E8A74_44345</name>
</gene>
<dbReference type="Pfam" id="PF22777">
    <property type="entry name" value="VKGC_lumenal_dom"/>
    <property type="match status" value="1"/>
</dbReference>
<keyword evidence="10" id="KW-1185">Reference proteome</keyword>
<feature type="transmembrane region" description="Helical" evidence="7">
    <location>
        <begin position="158"/>
        <end position="178"/>
    </location>
</feature>
<name>A0A4U1IS58_9BACT</name>
<feature type="transmembrane region" description="Helical" evidence="7">
    <location>
        <begin position="80"/>
        <end position="107"/>
    </location>
</feature>
<dbReference type="InterPro" id="IPR053934">
    <property type="entry name" value="HTTM_dom"/>
</dbReference>
<feature type="transmembrane region" description="Helical" evidence="7">
    <location>
        <begin position="212"/>
        <end position="233"/>
    </location>
</feature>
<dbReference type="PANTHER" id="PTHR12639">
    <property type="entry name" value="VITAMIN K-DEPENDENT GAMMA-CARBOXYLASE"/>
    <property type="match status" value="1"/>
</dbReference>
<proteinExistence type="predicted"/>
<comment type="subcellular location">
    <subcellularLocation>
        <location evidence="1">Endomembrane system</location>
        <topology evidence="1">Multi-pass membrane protein</topology>
    </subcellularLocation>
</comment>
<feature type="transmembrane region" description="Helical" evidence="7">
    <location>
        <begin position="22"/>
        <end position="45"/>
    </location>
</feature>
<keyword evidence="2 7" id="KW-0812">Transmembrane</keyword>
<evidence type="ECO:0000256" key="1">
    <source>
        <dbReference type="ARBA" id="ARBA00004127"/>
    </source>
</evidence>
<keyword evidence="6" id="KW-0456">Lyase</keyword>
<protein>
    <submittedName>
        <fullName evidence="9">HTTM domain-containing protein</fullName>
    </submittedName>
</protein>
<dbReference type="OrthoDB" id="341137at2"/>
<dbReference type="EMBL" id="SSMQ01000082">
    <property type="protein sequence ID" value="TKC97143.1"/>
    <property type="molecule type" value="Genomic_DNA"/>
</dbReference>
<dbReference type="GO" id="GO:0019842">
    <property type="term" value="F:vitamin binding"/>
    <property type="evidence" value="ECO:0007669"/>
    <property type="project" value="TreeGrafter"/>
</dbReference>
<dbReference type="AlphaFoldDB" id="A0A4U1IS58"/>
<organism evidence="9 10">
    <name type="scientific">Polyangium fumosum</name>
    <dbReference type="NCBI Taxonomy" id="889272"/>
    <lineage>
        <taxon>Bacteria</taxon>
        <taxon>Pseudomonadati</taxon>
        <taxon>Myxococcota</taxon>
        <taxon>Polyangia</taxon>
        <taxon>Polyangiales</taxon>
        <taxon>Polyangiaceae</taxon>
        <taxon>Polyangium</taxon>
    </lineage>
</organism>
<dbReference type="InterPro" id="IPR007782">
    <property type="entry name" value="VKG_COase"/>
</dbReference>
<feature type="transmembrane region" description="Helical" evidence="7">
    <location>
        <begin position="119"/>
        <end position="137"/>
    </location>
</feature>
<feature type="transmembrane region" description="Helical" evidence="7">
    <location>
        <begin position="240"/>
        <end position="273"/>
    </location>
</feature>
<evidence type="ECO:0000256" key="4">
    <source>
        <dbReference type="ARBA" id="ARBA00023136"/>
    </source>
</evidence>
<evidence type="ECO:0000256" key="6">
    <source>
        <dbReference type="ARBA" id="ARBA00023239"/>
    </source>
</evidence>
<dbReference type="SMART" id="SM00752">
    <property type="entry name" value="HTTM"/>
    <property type="match status" value="1"/>
</dbReference>
<evidence type="ECO:0000256" key="3">
    <source>
        <dbReference type="ARBA" id="ARBA00022989"/>
    </source>
</evidence>
<comment type="caution">
    <text evidence="9">The sequence shown here is derived from an EMBL/GenBank/DDBJ whole genome shotgun (WGS) entry which is preliminary data.</text>
</comment>
<reference evidence="9 10" key="1">
    <citation type="submission" date="2019-04" db="EMBL/GenBank/DDBJ databases">
        <authorList>
            <person name="Li Y."/>
            <person name="Wang J."/>
        </authorList>
    </citation>
    <scope>NUCLEOTIDE SEQUENCE [LARGE SCALE GENOMIC DNA]</scope>
    <source>
        <strain evidence="9 10">DSM 14668</strain>
    </source>
</reference>
<feature type="domain" description="HTTM-like" evidence="8">
    <location>
        <begin position="17"/>
        <end position="277"/>
    </location>
</feature>
<evidence type="ECO:0000313" key="10">
    <source>
        <dbReference type="Proteomes" id="UP000309215"/>
    </source>
</evidence>
<evidence type="ECO:0000256" key="2">
    <source>
        <dbReference type="ARBA" id="ARBA00022692"/>
    </source>
</evidence>
<dbReference type="GO" id="GO:0012505">
    <property type="term" value="C:endomembrane system"/>
    <property type="evidence" value="ECO:0007669"/>
    <property type="project" value="UniProtKB-SubCell"/>
</dbReference>
<dbReference type="InterPro" id="IPR011020">
    <property type="entry name" value="HTTM-like"/>
</dbReference>
<dbReference type="Proteomes" id="UP000309215">
    <property type="component" value="Unassembled WGS sequence"/>
</dbReference>
<evidence type="ECO:0000256" key="7">
    <source>
        <dbReference type="SAM" id="Phobius"/>
    </source>
</evidence>
<sequence length="469" mass="52762">MTATDGAPRESLVERLFRPADIASLAAFRILFGALMLVSIVRFWANGWIRDFYITPPLHFHYFGFSWVSPWPSAGMYAHFVVLGLASALVMVGLFYRAAAAVLFVAFTYVELLEKATYLNHYYLISLLSFLMIFLPLHRAASIDAWRNPALASQTAPAWVLALLRFQIGAVYVFAGIAKLGPDWLLRGEPLGIWLSAHTDIPLVGPFLAERWVARAASFVGAAFDLTVVFFLLRDRTRRFAYAAVLGFHFVTGMLFPIGVFPWIMSASALIFFPPSWPRPLLARFSRRFVRSIPEDLPAPPPPRPLGTRRRIGIALVAAHVIVQIALPLRHFLYPGNTAWTEEGFRFAWRVMLVEKLGFVELRVHEHATGRTIHADPSRWLTPLQTKMMAQAPDMILEFAHHVADDYARRGKHVAVYADAWVTMNGRPSRRIIDPNVDLTTVRDSLLPKPWILPLDDNAVPSATASSQH</sequence>
<accession>A0A4U1IS58</accession>
<dbReference type="PANTHER" id="PTHR12639:SF7">
    <property type="entry name" value="HTTM DOMAIN-CONTAINING PROTEIN"/>
    <property type="match status" value="1"/>
</dbReference>
<dbReference type="InterPro" id="IPR053935">
    <property type="entry name" value="VKGC_lumenal_dom"/>
</dbReference>
<evidence type="ECO:0000256" key="5">
    <source>
        <dbReference type="ARBA" id="ARBA00023157"/>
    </source>
</evidence>
<dbReference type="GO" id="GO:0008488">
    <property type="term" value="F:gamma-glutamyl carboxylase activity"/>
    <property type="evidence" value="ECO:0007669"/>
    <property type="project" value="InterPro"/>
</dbReference>
<dbReference type="RefSeq" id="WP_136935217.1">
    <property type="nucleotide sequence ID" value="NZ_SSMQ01000082.1"/>
</dbReference>
<evidence type="ECO:0000259" key="8">
    <source>
        <dbReference type="SMART" id="SM00752"/>
    </source>
</evidence>
<keyword evidence="5" id="KW-1015">Disulfide bond</keyword>
<keyword evidence="4 7" id="KW-0472">Membrane</keyword>
<keyword evidence="3 7" id="KW-1133">Transmembrane helix</keyword>
<evidence type="ECO:0000313" key="9">
    <source>
        <dbReference type="EMBL" id="TKC97143.1"/>
    </source>
</evidence>